<dbReference type="PROSITE" id="PS50966">
    <property type="entry name" value="ZF_SWIM"/>
    <property type="match status" value="1"/>
</dbReference>
<proteinExistence type="predicted"/>
<accession>A0AAD9XEV3</accession>
<keyword evidence="8" id="KW-1185">Reference proteome</keyword>
<dbReference type="EMBL" id="JANJYI010000003">
    <property type="protein sequence ID" value="KAK2658012.1"/>
    <property type="molecule type" value="Genomic_DNA"/>
</dbReference>
<evidence type="ECO:0000256" key="1">
    <source>
        <dbReference type="ARBA" id="ARBA00022723"/>
    </source>
</evidence>
<keyword evidence="3" id="KW-0862">Zinc</keyword>
<comment type="caution">
    <text evidence="7">The sequence shown here is derived from an EMBL/GenBank/DDBJ whole genome shotgun (WGS) entry which is preliminary data.</text>
</comment>
<feature type="domain" description="SWIM-type" evidence="6">
    <location>
        <begin position="92"/>
        <end position="124"/>
    </location>
</feature>
<protein>
    <recommendedName>
        <fullName evidence="6">SWIM-type domain-containing protein</fullName>
    </recommendedName>
</protein>
<gene>
    <name evidence="7" type="ORF">Ddye_011064</name>
</gene>
<dbReference type="SMART" id="SM00575">
    <property type="entry name" value="ZnF_PMZ"/>
    <property type="match status" value="1"/>
</dbReference>
<sequence length="234" mass="26723">MKSDHVTNNISECFNVWMGKFRAQPALTILEGVRRKMIQRMAKRLEEGRNWVSNIPDLVNKKLSKRQDDSRFVLVLCASDKEFEVKDGVTFYMVNLDSKRCDYGLWELFGIPCKHALAVLTGTRQQAKIFIHSYLLKVAYIRTYNNIIHPIPDQSLWPNIQANPVLPPEKKRKSGRPNKSRKRAPDEPRKMKRSGRVKCSSCGACGHNKRTCTGSVTGQAEANNKGTNTHFVYV</sequence>
<feature type="region of interest" description="Disordered" evidence="5">
    <location>
        <begin position="162"/>
        <end position="193"/>
    </location>
</feature>
<keyword evidence="2 4" id="KW-0863">Zinc-finger</keyword>
<dbReference type="Pfam" id="PF04434">
    <property type="entry name" value="SWIM"/>
    <property type="match status" value="1"/>
</dbReference>
<dbReference type="PANTHER" id="PTHR31973">
    <property type="entry name" value="POLYPROTEIN, PUTATIVE-RELATED"/>
    <property type="match status" value="1"/>
</dbReference>
<evidence type="ECO:0000256" key="3">
    <source>
        <dbReference type="ARBA" id="ARBA00022833"/>
    </source>
</evidence>
<dbReference type="AlphaFoldDB" id="A0AAD9XEV3"/>
<organism evidence="7 8">
    <name type="scientific">Dipteronia dyeriana</name>
    <dbReference type="NCBI Taxonomy" id="168575"/>
    <lineage>
        <taxon>Eukaryota</taxon>
        <taxon>Viridiplantae</taxon>
        <taxon>Streptophyta</taxon>
        <taxon>Embryophyta</taxon>
        <taxon>Tracheophyta</taxon>
        <taxon>Spermatophyta</taxon>
        <taxon>Magnoliopsida</taxon>
        <taxon>eudicotyledons</taxon>
        <taxon>Gunneridae</taxon>
        <taxon>Pentapetalae</taxon>
        <taxon>rosids</taxon>
        <taxon>malvids</taxon>
        <taxon>Sapindales</taxon>
        <taxon>Sapindaceae</taxon>
        <taxon>Hippocastanoideae</taxon>
        <taxon>Acereae</taxon>
        <taxon>Dipteronia</taxon>
    </lineage>
</organism>
<evidence type="ECO:0000256" key="4">
    <source>
        <dbReference type="PROSITE-ProRule" id="PRU00325"/>
    </source>
</evidence>
<keyword evidence="1" id="KW-0479">Metal-binding</keyword>
<evidence type="ECO:0000313" key="7">
    <source>
        <dbReference type="EMBL" id="KAK2658012.1"/>
    </source>
</evidence>
<evidence type="ECO:0000259" key="6">
    <source>
        <dbReference type="PROSITE" id="PS50966"/>
    </source>
</evidence>
<dbReference type="GO" id="GO:0008270">
    <property type="term" value="F:zinc ion binding"/>
    <property type="evidence" value="ECO:0007669"/>
    <property type="project" value="UniProtKB-KW"/>
</dbReference>
<feature type="compositionally biased region" description="Basic residues" evidence="5">
    <location>
        <begin position="170"/>
        <end position="182"/>
    </location>
</feature>
<dbReference type="Proteomes" id="UP001280121">
    <property type="component" value="Unassembled WGS sequence"/>
</dbReference>
<reference evidence="7" key="1">
    <citation type="journal article" date="2023" name="Plant J.">
        <title>Genome sequences and population genomics provide insights into the demographic history, inbreeding, and mutation load of two 'living fossil' tree species of Dipteronia.</title>
        <authorList>
            <person name="Feng Y."/>
            <person name="Comes H.P."/>
            <person name="Chen J."/>
            <person name="Zhu S."/>
            <person name="Lu R."/>
            <person name="Zhang X."/>
            <person name="Li P."/>
            <person name="Qiu J."/>
            <person name="Olsen K.M."/>
            <person name="Qiu Y."/>
        </authorList>
    </citation>
    <scope>NUCLEOTIDE SEQUENCE</scope>
    <source>
        <strain evidence="7">KIB01</strain>
    </source>
</reference>
<name>A0AAD9XEV3_9ROSI</name>
<evidence type="ECO:0000256" key="5">
    <source>
        <dbReference type="SAM" id="MobiDB-lite"/>
    </source>
</evidence>
<dbReference type="InterPro" id="IPR006564">
    <property type="entry name" value="Znf_PMZ"/>
</dbReference>
<dbReference type="PANTHER" id="PTHR31973:SF187">
    <property type="entry name" value="MUTATOR TRANSPOSASE MUDRA PROTEIN"/>
    <property type="match status" value="1"/>
</dbReference>
<dbReference type="InterPro" id="IPR007527">
    <property type="entry name" value="Znf_SWIM"/>
</dbReference>
<evidence type="ECO:0000313" key="8">
    <source>
        <dbReference type="Proteomes" id="UP001280121"/>
    </source>
</evidence>
<evidence type="ECO:0000256" key="2">
    <source>
        <dbReference type="ARBA" id="ARBA00022771"/>
    </source>
</evidence>